<dbReference type="InterPro" id="IPR044505">
    <property type="entry name" value="GlgX_Isoamylase_N_E_set"/>
</dbReference>
<evidence type="ECO:0000256" key="1">
    <source>
        <dbReference type="ARBA" id="ARBA00008061"/>
    </source>
</evidence>
<dbReference type="InterPro" id="IPR017853">
    <property type="entry name" value="GH"/>
</dbReference>
<dbReference type="Gene3D" id="2.60.40.10">
    <property type="entry name" value="Immunoglobulins"/>
    <property type="match status" value="1"/>
</dbReference>
<dbReference type="InterPro" id="IPR013780">
    <property type="entry name" value="Glyco_hydro_b"/>
</dbReference>
<evidence type="ECO:0000256" key="3">
    <source>
        <dbReference type="ARBA" id="ARBA00023295"/>
    </source>
</evidence>
<reference evidence="6" key="1">
    <citation type="submission" date="2022-10" db="EMBL/GenBank/DDBJ databases">
        <title>Complete genome sequence of Schlegelella aquatica LMG 23380.</title>
        <authorList>
            <person name="Musilova J."/>
            <person name="Kourilova X."/>
            <person name="Bezdicek M."/>
            <person name="Hermankova K."/>
            <person name="Obruca S."/>
            <person name="Sedlar K."/>
        </authorList>
    </citation>
    <scope>NUCLEOTIDE SEQUENCE</scope>
    <source>
        <strain evidence="6">LMG 23380</strain>
    </source>
</reference>
<sequence>MPKGRRIGRPYPLGATWDGKGVNFAVHSRLATRVEVCLFDRPDAAEGERIELTHRRYRVWYGYVPGLAPGALYGFRVYGPWAPERGCWCNPRKLLLDPYARALVGSWQWSSAHYGFVPDAEEGAPACSIEDDAPVTPKCQVVDDRFDWGRDRPPRIPWRDTILYELHVKGYTRLHPDVPSEWRGTYLGLTAPPVIEHLKSLGVTAVELMPVHAFVDDHRLVQLGLRNYWGYNPVGYFAPEPRYAMADAVREFKQMVKALHEAGLEVILDVVYNHTAEGDHRGPTISFRGLDNPTYYRLLPDDASRYENVTGCGNTIDAHQPAVVRLIMDSLRYWVTQMHVDGFRFDLASALGRVRGRFDPHCALFSAIAQDPVLSQVKLIAEPWDLGEGGYQVGGFPAGWAEWNGQYRDTVRGFWCGQQGHLAALSERLCGSSDLYRACGRLPTDSINFITVHDGFTLHDLVSYNVKHNEANGEDNRDGDNHNRSWNCGAEGPTDDEVVNALRERQKRNLLATLFLSQGTPLLLAGDEIGRTQRGNNNAYCQDNEVSWVHWGPLTPPQQLLCDYVRRLIAFRKAQPALRRTCFFEGEADEAGHKDITWLTAQGEEMRPEHWQQPHLGALAAMICGWKVGPVHEPGPEEDPAGPPASPPDDRSVGDSVLILINEQHDPVAFALPPLRGGLWTPRIDTRTPSGVPAGEGTPTQGRYVVAGRSIAVLTQPSS</sequence>
<dbReference type="InterPro" id="IPR004193">
    <property type="entry name" value="Glyco_hydro_13_N"/>
</dbReference>
<dbReference type="Gene3D" id="2.60.40.1180">
    <property type="entry name" value="Golgi alpha-mannosidase II"/>
    <property type="match status" value="1"/>
</dbReference>
<dbReference type="SUPFAM" id="SSF51011">
    <property type="entry name" value="Glycosyl hydrolase domain"/>
    <property type="match status" value="1"/>
</dbReference>
<organism evidence="6 7">
    <name type="scientific">Caldimonas aquatica</name>
    <dbReference type="NCBI Taxonomy" id="376175"/>
    <lineage>
        <taxon>Bacteria</taxon>
        <taxon>Pseudomonadati</taxon>
        <taxon>Pseudomonadota</taxon>
        <taxon>Betaproteobacteria</taxon>
        <taxon>Burkholderiales</taxon>
        <taxon>Sphaerotilaceae</taxon>
        <taxon>Caldimonas</taxon>
    </lineage>
</organism>
<dbReference type="InterPro" id="IPR011837">
    <property type="entry name" value="Glycogen_debranch_GlgX"/>
</dbReference>
<comment type="similarity">
    <text evidence="1">Belongs to the glycosyl hydrolase 13 family.</text>
</comment>
<dbReference type="SMART" id="SM00642">
    <property type="entry name" value="Aamy"/>
    <property type="match status" value="1"/>
</dbReference>
<protein>
    <submittedName>
        <fullName evidence="6">Glycogen debranching protein GlgX</fullName>
    </submittedName>
</protein>
<gene>
    <name evidence="6" type="primary">glgX</name>
    <name evidence="6" type="ORF">OMP39_01915</name>
</gene>
<evidence type="ECO:0000313" key="7">
    <source>
        <dbReference type="Proteomes" id="UP001163266"/>
    </source>
</evidence>
<evidence type="ECO:0000256" key="2">
    <source>
        <dbReference type="ARBA" id="ARBA00022801"/>
    </source>
</evidence>
<feature type="region of interest" description="Disordered" evidence="4">
    <location>
        <begin position="470"/>
        <end position="492"/>
    </location>
</feature>
<feature type="domain" description="Glycosyl hydrolase family 13 catalytic" evidence="5">
    <location>
        <begin position="140"/>
        <end position="572"/>
    </location>
</feature>
<proteinExistence type="inferred from homology"/>
<dbReference type="InterPro" id="IPR006047">
    <property type="entry name" value="GH13_cat_dom"/>
</dbReference>
<dbReference type="Gene3D" id="3.20.20.80">
    <property type="entry name" value="Glycosidases"/>
    <property type="match status" value="1"/>
</dbReference>
<dbReference type="PANTHER" id="PTHR43002">
    <property type="entry name" value="GLYCOGEN DEBRANCHING ENZYME"/>
    <property type="match status" value="1"/>
</dbReference>
<dbReference type="InterPro" id="IPR014756">
    <property type="entry name" value="Ig_E-set"/>
</dbReference>
<dbReference type="SUPFAM" id="SSF51445">
    <property type="entry name" value="(Trans)glycosidases"/>
    <property type="match status" value="1"/>
</dbReference>
<dbReference type="Proteomes" id="UP001163266">
    <property type="component" value="Chromosome"/>
</dbReference>
<dbReference type="EMBL" id="CP110257">
    <property type="protein sequence ID" value="UZD55370.1"/>
    <property type="molecule type" value="Genomic_DNA"/>
</dbReference>
<evidence type="ECO:0000313" key="6">
    <source>
        <dbReference type="EMBL" id="UZD55370.1"/>
    </source>
</evidence>
<dbReference type="Pfam" id="PF00128">
    <property type="entry name" value="Alpha-amylase"/>
    <property type="match status" value="1"/>
</dbReference>
<dbReference type="InterPro" id="IPR013783">
    <property type="entry name" value="Ig-like_fold"/>
</dbReference>
<dbReference type="RefSeq" id="WP_264893124.1">
    <property type="nucleotide sequence ID" value="NZ_CP110257.1"/>
</dbReference>
<keyword evidence="3" id="KW-0326">Glycosidase</keyword>
<feature type="region of interest" description="Disordered" evidence="4">
    <location>
        <begin position="681"/>
        <end position="701"/>
    </location>
</feature>
<dbReference type="CDD" id="cd02856">
    <property type="entry name" value="E_set_GDE_Isoamylase_N"/>
    <property type="match status" value="1"/>
</dbReference>
<dbReference type="Pfam" id="PF02922">
    <property type="entry name" value="CBM_48"/>
    <property type="match status" value="1"/>
</dbReference>
<evidence type="ECO:0000259" key="5">
    <source>
        <dbReference type="SMART" id="SM00642"/>
    </source>
</evidence>
<evidence type="ECO:0000256" key="4">
    <source>
        <dbReference type="SAM" id="MobiDB-lite"/>
    </source>
</evidence>
<feature type="compositionally biased region" description="Basic and acidic residues" evidence="4">
    <location>
        <begin position="470"/>
        <end position="483"/>
    </location>
</feature>
<dbReference type="NCBIfam" id="TIGR02100">
    <property type="entry name" value="glgX_debranch"/>
    <property type="match status" value="1"/>
</dbReference>
<name>A0ABY6MTN8_9BURK</name>
<feature type="region of interest" description="Disordered" evidence="4">
    <location>
        <begin position="630"/>
        <end position="653"/>
    </location>
</feature>
<dbReference type="CDD" id="cd11326">
    <property type="entry name" value="AmyAc_Glg_debranch"/>
    <property type="match status" value="1"/>
</dbReference>
<keyword evidence="2" id="KW-0378">Hydrolase</keyword>
<accession>A0ABY6MTN8</accession>
<dbReference type="SUPFAM" id="SSF81296">
    <property type="entry name" value="E set domains"/>
    <property type="match status" value="1"/>
</dbReference>
<keyword evidence="7" id="KW-1185">Reference proteome</keyword>